<evidence type="ECO:0000313" key="5">
    <source>
        <dbReference type="EMBL" id="BAD42590.1"/>
    </source>
</evidence>
<geneLocation type="plasmid" evidence="5">
    <name>pRE8424</name>
</geneLocation>
<evidence type="ECO:0000259" key="4">
    <source>
        <dbReference type="PROSITE" id="PS50901"/>
    </source>
</evidence>
<dbReference type="GO" id="GO:0003677">
    <property type="term" value="F:DNA binding"/>
    <property type="evidence" value="ECO:0007669"/>
    <property type="project" value="InterPro"/>
</dbReference>
<dbReference type="InterPro" id="IPR002543">
    <property type="entry name" value="FtsK_dom"/>
</dbReference>
<accession>Q68BJ0</accession>
<gene>
    <name evidence="5" type="primary">ORF4</name>
</gene>
<dbReference type="PANTHER" id="PTHR22683">
    <property type="entry name" value="SPORULATION PROTEIN RELATED"/>
    <property type="match status" value="1"/>
</dbReference>
<dbReference type="InterPro" id="IPR027417">
    <property type="entry name" value="P-loop_NTPase"/>
</dbReference>
<protein>
    <submittedName>
        <fullName evidence="5">ORF4 protein</fullName>
    </submittedName>
</protein>
<dbReference type="EMBL" id="AB127588">
    <property type="protein sequence ID" value="BAD42590.1"/>
    <property type="molecule type" value="Genomic_DNA"/>
</dbReference>
<keyword evidence="2 3" id="KW-0067">ATP-binding</keyword>
<evidence type="ECO:0000256" key="3">
    <source>
        <dbReference type="PROSITE-ProRule" id="PRU00289"/>
    </source>
</evidence>
<reference evidence="5" key="1">
    <citation type="journal article" date="2004" name="Appl. Environ. Microbiol.">
        <title>Isolation and characterization of a rolling-circle-type plasmid from Rhodococcus erythropolis and application of the plasmid to multiple-recombinant-protein expression.</title>
        <authorList>
            <person name="Nakashima N."/>
            <person name="Tamura T."/>
        </authorList>
    </citation>
    <scope>NUCLEOTIDE SEQUENCE</scope>
    <source>
        <strain evidence="5">DSM 8424</strain>
        <plasmid evidence="5">pRE8424</plasmid>
    </source>
</reference>
<evidence type="ECO:0000256" key="2">
    <source>
        <dbReference type="ARBA" id="ARBA00022840"/>
    </source>
</evidence>
<dbReference type="Gene3D" id="3.40.50.300">
    <property type="entry name" value="P-loop containing nucleotide triphosphate hydrolases"/>
    <property type="match status" value="1"/>
</dbReference>
<dbReference type="Pfam" id="PF01580">
    <property type="entry name" value="FtsK_SpoIIIE"/>
    <property type="match status" value="1"/>
</dbReference>
<dbReference type="PROSITE" id="PS50901">
    <property type="entry name" value="FTSK"/>
    <property type="match status" value="1"/>
</dbReference>
<dbReference type="PANTHER" id="PTHR22683:SF41">
    <property type="entry name" value="DNA TRANSLOCASE FTSK"/>
    <property type="match status" value="1"/>
</dbReference>
<dbReference type="RefSeq" id="WP_011197457.1">
    <property type="nucleotide sequence ID" value="NC_006258.1"/>
</dbReference>
<feature type="binding site" evidence="3">
    <location>
        <begin position="35"/>
        <end position="42"/>
    </location>
    <ligand>
        <name>ATP</name>
        <dbReference type="ChEBI" id="CHEBI:30616"/>
    </ligand>
</feature>
<dbReference type="SUPFAM" id="SSF52540">
    <property type="entry name" value="P-loop containing nucleoside triphosphate hydrolases"/>
    <property type="match status" value="1"/>
</dbReference>
<keyword evidence="5" id="KW-0614">Plasmid</keyword>
<dbReference type="GO" id="GO:0005524">
    <property type="term" value="F:ATP binding"/>
    <property type="evidence" value="ECO:0007669"/>
    <property type="project" value="UniProtKB-UniRule"/>
</dbReference>
<keyword evidence="1 3" id="KW-0547">Nucleotide-binding</keyword>
<name>Q68BJ0_RHOER</name>
<proteinExistence type="predicted"/>
<feature type="domain" description="FtsK" evidence="4">
    <location>
        <begin position="17"/>
        <end position="215"/>
    </location>
</feature>
<evidence type="ECO:0000256" key="1">
    <source>
        <dbReference type="ARBA" id="ARBA00022741"/>
    </source>
</evidence>
<dbReference type="InterPro" id="IPR050206">
    <property type="entry name" value="FtsK/SpoIIIE/SftA"/>
</dbReference>
<sequence length="296" mass="32639">MDQTDTIPIAIGWNELAQPVLVDIAKDAAHWLIQGKTRSGKSQCTYNLLAQAGSNPAVRVVGVDPTSVLLAPFVHRRPAEPNIELGLNDFDKVLRVLQFVKAESDRRIECFWDRRIDKISLFSPALPLILLVLEEFPGIIEGAQDFDATNGLKPADRYAPRITSLVRQIAAQSAKAGIRMLLLAQRAEASIVGGNARSNFAVKMTLRVDEPESVKMLHPNATPEECALVEGFVPGQGFFDQPGLRRQMIRTVRVGEYSTYASYVENADLAYEAALNIDRAQRMTIASEYPHLGDIG</sequence>
<dbReference type="AlphaFoldDB" id="Q68BJ0"/>
<organism evidence="5">
    <name type="scientific">Rhodococcus erythropolis</name>
    <name type="common">Arthrobacter picolinophilus</name>
    <dbReference type="NCBI Taxonomy" id="1833"/>
    <lineage>
        <taxon>Bacteria</taxon>
        <taxon>Bacillati</taxon>
        <taxon>Actinomycetota</taxon>
        <taxon>Actinomycetes</taxon>
        <taxon>Mycobacteriales</taxon>
        <taxon>Nocardiaceae</taxon>
        <taxon>Rhodococcus</taxon>
        <taxon>Rhodococcus erythropolis group</taxon>
    </lineage>
</organism>